<dbReference type="GO" id="GO:0006508">
    <property type="term" value="P:proteolysis"/>
    <property type="evidence" value="ECO:0007669"/>
    <property type="project" value="UniProtKB-KW"/>
</dbReference>
<keyword evidence="15" id="KW-1185">Reference proteome</keyword>
<dbReference type="OrthoDB" id="5738at2759"/>
<evidence type="ECO:0000256" key="4">
    <source>
        <dbReference type="ARBA" id="ARBA00022528"/>
    </source>
</evidence>
<comment type="subcellular location">
    <subcellularLocation>
        <location evidence="1">Membrane</location>
        <topology evidence="1">Multi-pass membrane protein</topology>
    </subcellularLocation>
    <subcellularLocation>
        <location evidence="2">Plastid</location>
        <location evidence="2">Chloroplast</location>
    </subcellularLocation>
</comment>
<sequence length="544" mass="60321">MLAALGQAQLEDPPVRRLAFAWRIGSWSSRKGVLAWASLACSSRNLGCDTRLQASQQRKCQRSAVPFQWSCSKDPVERSRGAKSPESDDREVFRKPHSPSSERDAVVAKSAKEQRPVTQTTANVVEGGHNEERNDRGAPADSLAALQEDLPLIRQIFGADTFFPTEDVVGKRGVVYRGNLRNKPDEVYRRLAKRLESLLGDRYILSLLEGDENGRAFVLIEPNGTLAGDSTARPFSVKKEDVLTIMLALLFCILTGMTIFLRVGTILGPEYGEIRRITFQNGVKPVFFSFFSTLIAAQLLQRLLAWKYRCSIGTPILLPSPQLGSFGSVYHLDQSPPDRKALFDIAMASGGLPFIVSILIFTVGVIMTSFAVGLPLASVHGSLMNVRNFVYVPEQWIYRDSFLLGLIARALLSVQPVTLNAAVAADQQLAPLVLVHPLVLVGATLMQISALSLLPLRQLDGWRILTAIFGRRAASLLSRFTVLYLLIGAARYPYLLLFLTVIPFGPWKLDRQCRNEISETDRIRQIVGYIVIVIMIFAMCPYSK</sequence>
<evidence type="ECO:0000256" key="11">
    <source>
        <dbReference type="ARBA" id="ARBA00023136"/>
    </source>
</evidence>
<reference evidence="14 15" key="1">
    <citation type="journal article" date="2004" name="Nature">
        <title>Genome sequence of the ultrasmall unicellular red alga Cyanidioschyzon merolae 10D.</title>
        <authorList>
            <person name="Matsuzaki M."/>
            <person name="Misumi O."/>
            <person name="Shin-i T."/>
            <person name="Maruyama S."/>
            <person name="Takahara M."/>
            <person name="Miyagishima S."/>
            <person name="Mori T."/>
            <person name="Nishida K."/>
            <person name="Yagisawa F."/>
            <person name="Nishida K."/>
            <person name="Yoshida Y."/>
            <person name="Nishimura Y."/>
            <person name="Nakao S."/>
            <person name="Kobayashi T."/>
            <person name="Momoyama Y."/>
            <person name="Higashiyama T."/>
            <person name="Minoda A."/>
            <person name="Sano M."/>
            <person name="Nomoto H."/>
            <person name="Oishi K."/>
            <person name="Hayashi H."/>
            <person name="Ohta F."/>
            <person name="Nishizaka S."/>
            <person name="Haga S."/>
            <person name="Miura S."/>
            <person name="Morishita T."/>
            <person name="Kabeya Y."/>
            <person name="Terasawa K."/>
            <person name="Suzuki Y."/>
            <person name="Ishii Y."/>
            <person name="Asakawa S."/>
            <person name="Takano H."/>
            <person name="Ohta N."/>
            <person name="Kuroiwa H."/>
            <person name="Tanaka K."/>
            <person name="Shimizu N."/>
            <person name="Sugano S."/>
            <person name="Sato N."/>
            <person name="Nozaki H."/>
            <person name="Ogasawara N."/>
            <person name="Kohara Y."/>
            <person name="Kuroiwa T."/>
        </authorList>
    </citation>
    <scope>NUCLEOTIDE SEQUENCE [LARGE SCALE GENOMIC DNA]</scope>
    <source>
        <strain evidence="14 15">10D</strain>
    </source>
</reference>
<accession>M1V7P1</accession>
<keyword evidence="10 13" id="KW-1133">Transmembrane helix</keyword>
<feature type="transmembrane region" description="Helical" evidence="13">
    <location>
        <begin position="242"/>
        <end position="263"/>
    </location>
</feature>
<dbReference type="Gramene" id="CMT282CT">
    <property type="protein sequence ID" value="CMT282CT"/>
    <property type="gene ID" value="CMT282C"/>
</dbReference>
<feature type="transmembrane region" description="Helical" evidence="13">
    <location>
        <begin position="476"/>
        <end position="502"/>
    </location>
</feature>
<gene>
    <name evidence="14" type="ORF">CYME_CMT282C</name>
</gene>
<dbReference type="PANTHER" id="PTHR31412:SF0">
    <property type="entry name" value="ZINC METALLOPROTEASE EGY1, CHLOROPLASTIC-RELATED"/>
    <property type="match status" value="1"/>
</dbReference>
<dbReference type="Proteomes" id="UP000007014">
    <property type="component" value="Chromosome 20"/>
</dbReference>
<feature type="compositionally biased region" description="Basic and acidic residues" evidence="12">
    <location>
        <begin position="128"/>
        <end position="138"/>
    </location>
</feature>
<feature type="transmembrane region" description="Helical" evidence="13">
    <location>
        <begin position="283"/>
        <end position="300"/>
    </location>
</feature>
<name>M1V7P1_CYAM1</name>
<keyword evidence="9" id="KW-0809">Transit peptide</keyword>
<evidence type="ECO:0000256" key="7">
    <source>
        <dbReference type="ARBA" id="ARBA00022692"/>
    </source>
</evidence>
<evidence type="ECO:0000313" key="14">
    <source>
        <dbReference type="EMBL" id="BAM83255.1"/>
    </source>
</evidence>
<evidence type="ECO:0000256" key="1">
    <source>
        <dbReference type="ARBA" id="ARBA00004141"/>
    </source>
</evidence>
<evidence type="ECO:0000256" key="10">
    <source>
        <dbReference type="ARBA" id="ARBA00022989"/>
    </source>
</evidence>
<evidence type="ECO:0000256" key="2">
    <source>
        <dbReference type="ARBA" id="ARBA00004229"/>
    </source>
</evidence>
<evidence type="ECO:0000256" key="6">
    <source>
        <dbReference type="ARBA" id="ARBA00022670"/>
    </source>
</evidence>
<dbReference type="RefSeq" id="XP_005539291.1">
    <property type="nucleotide sequence ID" value="XM_005539234.1"/>
</dbReference>
<keyword evidence="4" id="KW-0150">Chloroplast</keyword>
<evidence type="ECO:0000256" key="13">
    <source>
        <dbReference type="SAM" id="Phobius"/>
    </source>
</evidence>
<dbReference type="KEGG" id="cme:CYME_CMT282C"/>
<dbReference type="OMA" id="TIPYQEG"/>
<evidence type="ECO:0000256" key="9">
    <source>
        <dbReference type="ARBA" id="ARBA00022946"/>
    </source>
</evidence>
<organism evidence="14 15">
    <name type="scientific">Cyanidioschyzon merolae (strain NIES-3377 / 10D)</name>
    <name type="common">Unicellular red alga</name>
    <dbReference type="NCBI Taxonomy" id="280699"/>
    <lineage>
        <taxon>Eukaryota</taxon>
        <taxon>Rhodophyta</taxon>
        <taxon>Bangiophyceae</taxon>
        <taxon>Cyanidiales</taxon>
        <taxon>Cyanidiaceae</taxon>
        <taxon>Cyanidioschyzon</taxon>
    </lineage>
</organism>
<feature type="transmembrane region" description="Helical" evidence="13">
    <location>
        <begin position="434"/>
        <end position="456"/>
    </location>
</feature>
<evidence type="ECO:0000256" key="3">
    <source>
        <dbReference type="ARBA" id="ARBA00007931"/>
    </source>
</evidence>
<dbReference type="GeneID" id="16997972"/>
<keyword evidence="8" id="KW-0378">Hydrolase</keyword>
<evidence type="ECO:0000256" key="8">
    <source>
        <dbReference type="ARBA" id="ARBA00022801"/>
    </source>
</evidence>
<dbReference type="PANTHER" id="PTHR31412">
    <property type="entry name" value="ZINC METALLOPROTEASE EGY1"/>
    <property type="match status" value="1"/>
</dbReference>
<protein>
    <submittedName>
        <fullName evidence="14">Uncharacterized protein</fullName>
    </submittedName>
</protein>
<keyword evidence="7 13" id="KW-0812">Transmembrane</keyword>
<keyword evidence="11 13" id="KW-0472">Membrane</keyword>
<evidence type="ECO:0000313" key="15">
    <source>
        <dbReference type="Proteomes" id="UP000007014"/>
    </source>
</evidence>
<keyword evidence="6" id="KW-0645">Protease</keyword>
<proteinExistence type="inferred from homology"/>
<dbReference type="InterPro" id="IPR044838">
    <property type="entry name" value="EGY1-like"/>
</dbReference>
<dbReference type="AlphaFoldDB" id="M1V7P1"/>
<keyword evidence="5" id="KW-0934">Plastid</keyword>
<feature type="transmembrane region" description="Helical" evidence="13">
    <location>
        <begin position="522"/>
        <end position="542"/>
    </location>
</feature>
<dbReference type="GO" id="GO:0008233">
    <property type="term" value="F:peptidase activity"/>
    <property type="evidence" value="ECO:0007669"/>
    <property type="project" value="UniProtKB-KW"/>
</dbReference>
<evidence type="ECO:0000256" key="5">
    <source>
        <dbReference type="ARBA" id="ARBA00022640"/>
    </source>
</evidence>
<comment type="similarity">
    <text evidence="3">Belongs to the peptidase M50B family.</text>
</comment>
<evidence type="ECO:0000256" key="12">
    <source>
        <dbReference type="SAM" id="MobiDB-lite"/>
    </source>
</evidence>
<reference evidence="14 15" key="2">
    <citation type="journal article" date="2007" name="BMC Biol.">
        <title>A 100%-complete sequence reveals unusually simple genomic features in the hot-spring red alga Cyanidioschyzon merolae.</title>
        <authorList>
            <person name="Nozaki H."/>
            <person name="Takano H."/>
            <person name="Misumi O."/>
            <person name="Terasawa K."/>
            <person name="Matsuzaki M."/>
            <person name="Maruyama S."/>
            <person name="Nishida K."/>
            <person name="Yagisawa F."/>
            <person name="Yoshida Y."/>
            <person name="Fujiwara T."/>
            <person name="Takio S."/>
            <person name="Tamura K."/>
            <person name="Chung S.J."/>
            <person name="Nakamura S."/>
            <person name="Kuroiwa H."/>
            <person name="Tanaka K."/>
            <person name="Sato N."/>
            <person name="Kuroiwa T."/>
        </authorList>
    </citation>
    <scope>NUCLEOTIDE SEQUENCE [LARGE SCALE GENOMIC DNA]</scope>
    <source>
        <strain evidence="14 15">10D</strain>
    </source>
</reference>
<dbReference type="GO" id="GO:0009507">
    <property type="term" value="C:chloroplast"/>
    <property type="evidence" value="ECO:0007669"/>
    <property type="project" value="UniProtKB-SubCell"/>
</dbReference>
<feature type="transmembrane region" description="Helical" evidence="13">
    <location>
        <begin position="352"/>
        <end position="376"/>
    </location>
</feature>
<feature type="compositionally biased region" description="Basic and acidic residues" evidence="12">
    <location>
        <begin position="74"/>
        <end position="115"/>
    </location>
</feature>
<dbReference type="EMBL" id="AP006502">
    <property type="protein sequence ID" value="BAM83255.1"/>
    <property type="molecule type" value="Genomic_DNA"/>
</dbReference>
<dbReference type="GO" id="GO:0016020">
    <property type="term" value="C:membrane"/>
    <property type="evidence" value="ECO:0007669"/>
    <property type="project" value="UniProtKB-SubCell"/>
</dbReference>
<feature type="region of interest" description="Disordered" evidence="12">
    <location>
        <begin position="74"/>
        <end position="139"/>
    </location>
</feature>
<dbReference type="HOGENOM" id="CLU_500955_0_0_1"/>